<feature type="coiled-coil region" evidence="1">
    <location>
        <begin position="271"/>
        <end position="305"/>
    </location>
</feature>
<name>A0A9W7FXT3_9STRA</name>
<dbReference type="EMBL" id="BRXZ01008116">
    <property type="protein sequence ID" value="GMI21754.1"/>
    <property type="molecule type" value="Genomic_DNA"/>
</dbReference>
<dbReference type="PANTHER" id="PTHR41677:SF1">
    <property type="entry name" value="FE2OG DIOXYGENASE DOMAIN-CONTAINING PROTEIN"/>
    <property type="match status" value="1"/>
</dbReference>
<gene>
    <name evidence="2" type="ORF">TrRE_jg6356</name>
</gene>
<keyword evidence="3" id="KW-1185">Reference proteome</keyword>
<comment type="caution">
    <text evidence="2">The sequence shown here is derived from an EMBL/GenBank/DDBJ whole genome shotgun (WGS) entry which is preliminary data.</text>
</comment>
<proteinExistence type="predicted"/>
<reference evidence="2" key="1">
    <citation type="submission" date="2022-07" db="EMBL/GenBank/DDBJ databases">
        <title>Genome analysis of Parmales, a sister group of diatoms, reveals the evolutionary specialization of diatoms from phago-mixotrophs to photoautotrophs.</title>
        <authorList>
            <person name="Ban H."/>
            <person name="Sato S."/>
            <person name="Yoshikawa S."/>
            <person name="Kazumasa Y."/>
            <person name="Nakamura Y."/>
            <person name="Ichinomiya M."/>
            <person name="Saitoh K."/>
            <person name="Sato N."/>
            <person name="Blanc-Mathieu R."/>
            <person name="Endo H."/>
            <person name="Kuwata A."/>
            <person name="Ogata H."/>
        </authorList>
    </citation>
    <scope>NUCLEOTIDE SEQUENCE</scope>
</reference>
<dbReference type="Proteomes" id="UP001165082">
    <property type="component" value="Unassembled WGS sequence"/>
</dbReference>
<dbReference type="PANTHER" id="PTHR41677">
    <property type="entry name" value="YALI0B19030P"/>
    <property type="match status" value="1"/>
</dbReference>
<evidence type="ECO:0008006" key="4">
    <source>
        <dbReference type="Google" id="ProtNLM"/>
    </source>
</evidence>
<evidence type="ECO:0000313" key="3">
    <source>
        <dbReference type="Proteomes" id="UP001165082"/>
    </source>
</evidence>
<dbReference type="OrthoDB" id="10256055at2759"/>
<evidence type="ECO:0000256" key="1">
    <source>
        <dbReference type="SAM" id="Coils"/>
    </source>
</evidence>
<protein>
    <recommendedName>
        <fullName evidence="4">Fe2OG dioxygenase domain-containing protein</fullName>
    </recommendedName>
</protein>
<sequence length="316" mass="35219">MEEEIPGPAMQTFEASEHIVTDGPSKTYTLSDFGYSASEMNVPDFGATEPFRLLSSDAVSAINSELAVHRDSSTYRCPPFAPNVVRGLAHKSKFVGDLWESQELRGVISKAAGVELQAHPMLYERGHVNVQDKPTKVVEGKEKKEPVFGWHTDSQPYVCIVMLSSPPPDAIGGETYIKKACGSIVKLQFPSAGYAYILQGSVIPHAAMPAVNYRRETMITSFVPRSIEFFDRTNLDLAVKYSPLTSTLREFVSHRRSYVGRRLGLLASEGLEANVENVERIERAIDDIKEDLDNTRRSMEAIKRAIEVNTHKDRQL</sequence>
<dbReference type="AlphaFoldDB" id="A0A9W7FXT3"/>
<evidence type="ECO:0000313" key="2">
    <source>
        <dbReference type="EMBL" id="GMI21754.1"/>
    </source>
</evidence>
<organism evidence="2 3">
    <name type="scientific">Triparma retinervis</name>
    <dbReference type="NCBI Taxonomy" id="2557542"/>
    <lineage>
        <taxon>Eukaryota</taxon>
        <taxon>Sar</taxon>
        <taxon>Stramenopiles</taxon>
        <taxon>Ochrophyta</taxon>
        <taxon>Bolidophyceae</taxon>
        <taxon>Parmales</taxon>
        <taxon>Triparmaceae</taxon>
        <taxon>Triparma</taxon>
    </lineage>
</organism>
<keyword evidence="1" id="KW-0175">Coiled coil</keyword>
<accession>A0A9W7FXT3</accession>